<dbReference type="EMBL" id="MSCP01000003">
    <property type="protein sequence ID" value="PQJ85405.1"/>
    <property type="molecule type" value="Genomic_DNA"/>
</dbReference>
<accession>A0A2S7X5R7</accession>
<evidence type="ECO:0000313" key="5">
    <source>
        <dbReference type="Proteomes" id="UP000239273"/>
    </source>
</evidence>
<evidence type="ECO:0000313" key="3">
    <source>
        <dbReference type="EMBL" id="GLR76417.1"/>
    </source>
</evidence>
<dbReference type="GO" id="GO:0005737">
    <property type="term" value="C:cytoplasm"/>
    <property type="evidence" value="ECO:0007669"/>
    <property type="project" value="InterPro"/>
</dbReference>
<comment type="similarity">
    <text evidence="1">Belongs to the transferase hexapeptide repeat family.</text>
</comment>
<dbReference type="EC" id="2.3.1.30" evidence="1"/>
<dbReference type="EMBL" id="BSOU01000010">
    <property type="protein sequence ID" value="GLR76417.1"/>
    <property type="molecule type" value="Genomic_DNA"/>
</dbReference>
<dbReference type="PIRSF" id="PIRSF000441">
    <property type="entry name" value="CysE"/>
    <property type="match status" value="1"/>
</dbReference>
<dbReference type="InterPro" id="IPR001451">
    <property type="entry name" value="Hexapep"/>
</dbReference>
<dbReference type="RefSeq" id="WP_105064349.1">
    <property type="nucleotide sequence ID" value="NZ_BSOU01000010.1"/>
</dbReference>
<keyword evidence="2" id="KW-0472">Membrane</keyword>
<reference evidence="6" key="3">
    <citation type="journal article" date="2019" name="Int. J. Syst. Evol. Microbiol.">
        <title>The Global Catalogue of Microorganisms (GCM) 10K type strain sequencing project: providing services to taxonomists for standard genome sequencing and annotation.</title>
        <authorList>
            <consortium name="The Broad Institute Genomics Platform"/>
            <consortium name="The Broad Institute Genome Sequencing Center for Infectious Disease"/>
            <person name="Wu L."/>
            <person name="Ma J."/>
        </authorList>
    </citation>
    <scope>NUCLEOTIDE SEQUENCE [LARGE SCALE GENOMIC DNA]</scope>
    <source>
        <strain evidence="6">NBRC 105001</strain>
    </source>
</reference>
<dbReference type="SUPFAM" id="SSF51161">
    <property type="entry name" value="Trimeric LpxA-like enzymes"/>
    <property type="match status" value="1"/>
</dbReference>
<protein>
    <recommendedName>
        <fullName evidence="1">Serine acetyltransferase</fullName>
        <ecNumber evidence="1">2.3.1.30</ecNumber>
    </recommendedName>
</protein>
<keyword evidence="2" id="KW-0812">Transmembrane</keyword>
<dbReference type="Proteomes" id="UP000239273">
    <property type="component" value="Unassembled WGS sequence"/>
</dbReference>
<dbReference type="Proteomes" id="UP001156660">
    <property type="component" value="Unassembled WGS sequence"/>
</dbReference>
<name>A0A2S7X5R7_9GAMM</name>
<dbReference type="AlphaFoldDB" id="A0A2S7X5R7"/>
<dbReference type="PANTHER" id="PTHR42811">
    <property type="entry name" value="SERINE ACETYLTRANSFERASE"/>
    <property type="match status" value="1"/>
</dbReference>
<comment type="catalytic activity">
    <reaction evidence="1">
        <text>L-serine + acetyl-CoA = O-acetyl-L-serine + CoA</text>
        <dbReference type="Rhea" id="RHEA:24560"/>
        <dbReference type="ChEBI" id="CHEBI:33384"/>
        <dbReference type="ChEBI" id="CHEBI:57287"/>
        <dbReference type="ChEBI" id="CHEBI:57288"/>
        <dbReference type="ChEBI" id="CHEBI:58340"/>
        <dbReference type="EC" id="2.3.1.30"/>
    </reaction>
</comment>
<dbReference type="InterPro" id="IPR011004">
    <property type="entry name" value="Trimer_LpxA-like_sf"/>
</dbReference>
<reference evidence="3" key="4">
    <citation type="submission" date="2023-01" db="EMBL/GenBank/DDBJ databases">
        <title>Draft genome sequence of Aliivibrio sifiae strain NBRC 105001.</title>
        <authorList>
            <person name="Sun Q."/>
            <person name="Mori K."/>
        </authorList>
    </citation>
    <scope>NUCLEOTIDE SEQUENCE</scope>
    <source>
        <strain evidence="3">NBRC 105001</strain>
    </source>
</reference>
<dbReference type="GO" id="GO:0006535">
    <property type="term" value="P:cysteine biosynthetic process from serine"/>
    <property type="evidence" value="ECO:0007669"/>
    <property type="project" value="InterPro"/>
</dbReference>
<evidence type="ECO:0000256" key="2">
    <source>
        <dbReference type="SAM" id="Phobius"/>
    </source>
</evidence>
<dbReference type="InterPro" id="IPR005881">
    <property type="entry name" value="Ser_O-AcTrfase"/>
</dbReference>
<keyword evidence="1" id="KW-0808">Transferase</keyword>
<evidence type="ECO:0000313" key="6">
    <source>
        <dbReference type="Proteomes" id="UP001156660"/>
    </source>
</evidence>
<organism evidence="4 5">
    <name type="scientific">Aliivibrio sifiae</name>
    <dbReference type="NCBI Taxonomy" id="566293"/>
    <lineage>
        <taxon>Bacteria</taxon>
        <taxon>Pseudomonadati</taxon>
        <taxon>Pseudomonadota</taxon>
        <taxon>Gammaproteobacteria</taxon>
        <taxon>Vibrionales</taxon>
        <taxon>Vibrionaceae</taxon>
        <taxon>Aliivibrio</taxon>
    </lineage>
</organism>
<dbReference type="GO" id="GO:0009001">
    <property type="term" value="F:serine O-acetyltransferase activity"/>
    <property type="evidence" value="ECO:0007669"/>
    <property type="project" value="UniProtKB-EC"/>
</dbReference>
<reference evidence="4 5" key="2">
    <citation type="submission" date="2016-12" db="EMBL/GenBank/DDBJ databases">
        <title>Diversity of luminous bacteria.</title>
        <authorList>
            <person name="Yoshizawa S."/>
            <person name="Kogure K."/>
        </authorList>
    </citation>
    <scope>NUCLEOTIDE SEQUENCE [LARGE SCALE GENOMIC DNA]</scope>
    <source>
        <strain evidence="4 5">NBRC 105001</strain>
    </source>
</reference>
<evidence type="ECO:0000256" key="1">
    <source>
        <dbReference type="PIRNR" id="PIRNR000441"/>
    </source>
</evidence>
<keyword evidence="2" id="KW-1133">Transmembrane helix</keyword>
<keyword evidence="1" id="KW-0012">Acyltransferase</keyword>
<dbReference type="Pfam" id="PF14602">
    <property type="entry name" value="Hexapep_2"/>
    <property type="match status" value="2"/>
</dbReference>
<proteinExistence type="inferred from homology"/>
<keyword evidence="6" id="KW-1185">Reference proteome</keyword>
<comment type="caution">
    <text evidence="4">The sequence shown here is derived from an EMBL/GenBank/DDBJ whole genome shotgun (WGS) entry which is preliminary data.</text>
</comment>
<reference evidence="3" key="1">
    <citation type="journal article" date="2014" name="Int. J. Syst. Evol. Microbiol.">
        <title>Complete genome of a new Firmicutes species belonging to the dominant human colonic microbiota ('Ruminococcus bicirculans') reveals two chromosomes and a selective capacity to utilize plant glucans.</title>
        <authorList>
            <consortium name="NISC Comparative Sequencing Program"/>
            <person name="Wegmann U."/>
            <person name="Louis P."/>
            <person name="Goesmann A."/>
            <person name="Henrissat B."/>
            <person name="Duncan S.H."/>
            <person name="Flint H.J."/>
        </authorList>
    </citation>
    <scope>NUCLEOTIDE SEQUENCE</scope>
    <source>
        <strain evidence="3">NBRC 105001</strain>
    </source>
</reference>
<gene>
    <name evidence="4" type="ORF">BTO23_18980</name>
    <name evidence="3" type="ORF">GCM10007855_32920</name>
</gene>
<dbReference type="OrthoDB" id="9800846at2"/>
<evidence type="ECO:0000313" key="4">
    <source>
        <dbReference type="EMBL" id="PQJ85405.1"/>
    </source>
</evidence>
<feature type="transmembrane region" description="Helical" evidence="2">
    <location>
        <begin position="21"/>
        <end position="39"/>
    </location>
</feature>
<sequence length="188" mass="20726">MRGSNIIDDVKRYSYNEKNKSLFLLFFISFFKLGFWALLNYRIGIYLRRKTRNIFILRELIKFITAISRLLIEILTGISISYYAKIGPGMLIAHFSNVIIGDGVEIGANATLHQGVTIGVSGRDEKRGVPSIGDDFFAGANAVIAGKIKVGNKVAVSANSFVYCDIEDNSVVSSSVLKVINKNGTDHV</sequence>
<dbReference type="Gene3D" id="2.160.10.10">
    <property type="entry name" value="Hexapeptide repeat proteins"/>
    <property type="match status" value="1"/>
</dbReference>